<dbReference type="PANTHER" id="PTHR36974:SF1">
    <property type="entry name" value="DOXX FAMILY MEMBRANE PROTEIN"/>
    <property type="match status" value="1"/>
</dbReference>
<keyword evidence="3" id="KW-1185">Reference proteome</keyword>
<evidence type="ECO:0000313" key="2">
    <source>
        <dbReference type="EMBL" id="ADY25207.1"/>
    </source>
</evidence>
<dbReference type="eggNOG" id="COG4270">
    <property type="taxonomic scope" value="Bacteria"/>
</dbReference>
<feature type="transmembrane region" description="Helical" evidence="1">
    <location>
        <begin position="79"/>
        <end position="100"/>
    </location>
</feature>
<keyword evidence="1" id="KW-1133">Transmembrane helix</keyword>
<gene>
    <name evidence="2" type="ordered locus">Deipr_0028</name>
</gene>
<evidence type="ECO:0000256" key="1">
    <source>
        <dbReference type="SAM" id="Phobius"/>
    </source>
</evidence>
<keyword evidence="1" id="KW-0812">Transmembrane</keyword>
<dbReference type="STRING" id="693977.Deipr_0028"/>
<dbReference type="KEGG" id="dpt:Deipr_0028"/>
<organism evidence="2 3">
    <name type="scientific">Deinococcus proteolyticus (strain ATCC 35074 / DSM 20540 / JCM 6276 / NBRC 101906 / NCIMB 13154 / VKM Ac-1939 / CCM 2703 / MRP)</name>
    <dbReference type="NCBI Taxonomy" id="693977"/>
    <lineage>
        <taxon>Bacteria</taxon>
        <taxon>Thermotogati</taxon>
        <taxon>Deinococcota</taxon>
        <taxon>Deinococci</taxon>
        <taxon>Deinococcales</taxon>
        <taxon>Deinococcaceae</taxon>
        <taxon>Deinococcus</taxon>
    </lineage>
</organism>
<dbReference type="OrthoDB" id="327939at2"/>
<protein>
    <recommendedName>
        <fullName evidence="4">DoxX family protein</fullName>
    </recommendedName>
</protein>
<proteinExistence type="predicted"/>
<evidence type="ECO:0008006" key="4">
    <source>
        <dbReference type="Google" id="ProtNLM"/>
    </source>
</evidence>
<dbReference type="EMBL" id="CP002536">
    <property type="protein sequence ID" value="ADY25207.1"/>
    <property type="molecule type" value="Genomic_DNA"/>
</dbReference>
<evidence type="ECO:0000313" key="3">
    <source>
        <dbReference type="Proteomes" id="UP000007718"/>
    </source>
</evidence>
<dbReference type="AlphaFoldDB" id="F0RIU8"/>
<reference evidence="3" key="1">
    <citation type="submission" date="2011-02" db="EMBL/GenBank/DDBJ databases">
        <title>The complete sequence of chromosome of Deinococcus proteolyticus DSM 20540.</title>
        <authorList>
            <consortium name="US DOE Joint Genome Institute (JGI-PGF)"/>
            <person name="Lucas S."/>
            <person name="Copeland A."/>
            <person name="Lapidus A."/>
            <person name="Bruce D."/>
            <person name="Goodwin L."/>
            <person name="Pitluck S."/>
            <person name="Kyrpides N."/>
            <person name="Mavromatis K."/>
            <person name="Pagani I."/>
            <person name="Ivanova N."/>
            <person name="Ovchinnikova G."/>
            <person name="Zeytun A."/>
            <person name="Detter J.C."/>
            <person name="Han C."/>
            <person name="Land M."/>
            <person name="Hauser L."/>
            <person name="Markowitz V."/>
            <person name="Cheng J.-F."/>
            <person name="Hugenholtz P."/>
            <person name="Woyke T."/>
            <person name="Wu D."/>
            <person name="Pukall R."/>
            <person name="Steenblock K."/>
            <person name="Brambilla E."/>
            <person name="Klenk H.-P."/>
            <person name="Eisen J.A."/>
        </authorList>
    </citation>
    <scope>NUCLEOTIDE SEQUENCE [LARGE SCALE GENOMIC DNA]</scope>
    <source>
        <strain evidence="3">ATCC 35074 / DSM 20540 / JCM 6276 / NBRC 101906 / NCIMB 13154 / VKM Ac-1939 / CCM 2703 / MRP</strain>
    </source>
</reference>
<name>F0RIU8_DEIPM</name>
<reference evidence="2 3" key="2">
    <citation type="journal article" date="2012" name="Stand. Genomic Sci.">
        <title>Complete genome sequence of the orange-red pigmented, radioresistant Deinococcus proteolyticus type strain (MRP(T)).</title>
        <authorList>
            <person name="Copeland A."/>
            <person name="Zeytun A."/>
            <person name="Yassawong M."/>
            <person name="Nolan M."/>
            <person name="Lucas S."/>
            <person name="Hammon N."/>
            <person name="Deshpande S."/>
            <person name="Cheng J.F."/>
            <person name="Han C."/>
            <person name="Tapia R."/>
            <person name="Goodwin L.A."/>
            <person name="Pitluck S."/>
            <person name="Mavromatis K."/>
            <person name="Liolios K."/>
            <person name="Pagani I."/>
            <person name="Ivanova N."/>
            <person name="Mikhailova N."/>
            <person name="Pati A."/>
            <person name="Chen A."/>
            <person name="Palaniappan K."/>
            <person name="Land M."/>
            <person name="Hauser L."/>
            <person name="Jeffries C.D."/>
            <person name="Brambilla E.M."/>
            <person name="Rohde M."/>
            <person name="Sikorski J."/>
            <person name="Pukall R."/>
            <person name="Goker M."/>
            <person name="Detter J.C."/>
            <person name="Woyke T."/>
            <person name="Bristow J."/>
            <person name="Eisen J.A."/>
            <person name="Markowitz V."/>
            <person name="Hugenholtz P."/>
            <person name="Kyrpides N.C."/>
            <person name="Klenk H.P."/>
            <person name="Lapidus A."/>
        </authorList>
    </citation>
    <scope>NUCLEOTIDE SEQUENCE [LARGE SCALE GENOMIC DNA]</scope>
    <source>
        <strain evidence="3">ATCC 35074 / DSM 20540 / JCM 6276 / NBRC 101906 / NCIMB 13154 / VKM Ac-1939 / CCM 2703 / MRP</strain>
    </source>
</reference>
<dbReference type="Proteomes" id="UP000007718">
    <property type="component" value="Chromosome"/>
</dbReference>
<dbReference type="PANTHER" id="PTHR36974">
    <property type="entry name" value="MEMBRANE PROTEIN-RELATED"/>
    <property type="match status" value="1"/>
</dbReference>
<feature type="transmembrane region" description="Helical" evidence="1">
    <location>
        <begin position="12"/>
        <end position="30"/>
    </location>
</feature>
<dbReference type="HOGENOM" id="CLU_128738_4_1_0"/>
<keyword evidence="1" id="KW-0472">Membrane</keyword>
<sequence>MFAAQKQLQSDLNTWLVAAAFTAIGVRHFTHPEFFDRIVPPGLADLPVVGLTPRQATLLSGAAEVAGGLGLLHPVTRPAARAGLLALLVAVFPANIYMALNAKDFRPVPEWVAWARLPLQPVIGWAVWRTGRGRRA</sequence>
<accession>F0RIU8</accession>
<dbReference type="RefSeq" id="WP_013613816.1">
    <property type="nucleotide sequence ID" value="NC_015161.1"/>
</dbReference>